<dbReference type="InterPro" id="IPR008984">
    <property type="entry name" value="SMAD_FHA_dom_sf"/>
</dbReference>
<proteinExistence type="predicted"/>
<dbReference type="PROSITE" id="PS50006">
    <property type="entry name" value="FHA_DOMAIN"/>
    <property type="match status" value="1"/>
</dbReference>
<evidence type="ECO:0000256" key="1">
    <source>
        <dbReference type="SAM" id="MobiDB-lite"/>
    </source>
</evidence>
<dbReference type="CDD" id="cd00060">
    <property type="entry name" value="FHA"/>
    <property type="match status" value="1"/>
</dbReference>
<dbReference type="SUPFAM" id="SSF49879">
    <property type="entry name" value="SMAD/FHA domain"/>
    <property type="match status" value="1"/>
</dbReference>
<name>A0A3B1DXQ5_9ZZZZ</name>
<feature type="domain" description="FHA" evidence="2">
    <location>
        <begin position="294"/>
        <end position="342"/>
    </location>
</feature>
<accession>A0A3B1DXQ5</accession>
<organism evidence="3">
    <name type="scientific">hydrothermal vent metagenome</name>
    <dbReference type="NCBI Taxonomy" id="652676"/>
    <lineage>
        <taxon>unclassified sequences</taxon>
        <taxon>metagenomes</taxon>
        <taxon>ecological metagenomes</taxon>
    </lineage>
</organism>
<dbReference type="SMART" id="SM00240">
    <property type="entry name" value="FHA"/>
    <property type="match status" value="1"/>
</dbReference>
<dbReference type="EMBL" id="UOGF01000117">
    <property type="protein sequence ID" value="VAX33687.1"/>
    <property type="molecule type" value="Genomic_DNA"/>
</dbReference>
<feature type="region of interest" description="Disordered" evidence="1">
    <location>
        <begin position="211"/>
        <end position="266"/>
    </location>
</feature>
<dbReference type="Gene3D" id="2.60.200.20">
    <property type="match status" value="1"/>
</dbReference>
<dbReference type="AlphaFoldDB" id="A0A3B1DXQ5"/>
<dbReference type="Pfam" id="PF00498">
    <property type="entry name" value="FHA"/>
    <property type="match status" value="1"/>
</dbReference>
<evidence type="ECO:0000259" key="2">
    <source>
        <dbReference type="PROSITE" id="PS50006"/>
    </source>
</evidence>
<protein>
    <recommendedName>
        <fullName evidence="2">FHA domain-containing protein</fullName>
    </recommendedName>
</protein>
<dbReference type="InterPro" id="IPR000253">
    <property type="entry name" value="FHA_dom"/>
</dbReference>
<feature type="compositionally biased region" description="Basic and acidic residues" evidence="1">
    <location>
        <begin position="250"/>
        <end position="260"/>
    </location>
</feature>
<gene>
    <name evidence="3" type="ORF">MNBD_NITROSPIRAE01-2223</name>
</gene>
<evidence type="ECO:0000313" key="3">
    <source>
        <dbReference type="EMBL" id="VAX33687.1"/>
    </source>
</evidence>
<feature type="compositionally biased region" description="Polar residues" evidence="1">
    <location>
        <begin position="237"/>
        <end position="249"/>
    </location>
</feature>
<reference evidence="3" key="1">
    <citation type="submission" date="2018-06" db="EMBL/GenBank/DDBJ databases">
        <authorList>
            <person name="Zhirakovskaya E."/>
        </authorList>
    </citation>
    <scope>NUCLEOTIDE SEQUENCE</scope>
</reference>
<sequence>MFIDLIYKGNKVFSSAFKRSESITTLLSTIRQTEDLSTAVLLIEEGDDTKALFILEDKLYALYCLDADHSRPLLFSDLFKEARQYEAQVTLYQLSPVLFKCLLVLCQSHPSLIDNPTLTDLEQLLGKIKKQEQEAILVFRENKTIQLFYFLNGNVRDTYPEKQAGKTSSCKLKEQILEAGKQNKVLRIALFDKTDISAANDHDTAEQIILRATPTRDENDTHPPPDLKSPLLDKSQDPQQPSEKVSTEIQENRNQDKKSEAPSTSKKNETFPLWVKVLDGSRAGFLIRFSQEPVSLGRGNVSVRLNDPQVSRFHAELAWGKDGLFIRDNHSTNGIFVNDEPADRKALSLHDIIRLGDVRLKVVAGS</sequence>
<feature type="compositionally biased region" description="Basic and acidic residues" evidence="1">
    <location>
        <begin position="214"/>
        <end position="225"/>
    </location>
</feature>